<reference evidence="10 11" key="1">
    <citation type="journal article" date="2021" name="Sci. Rep.">
        <title>Genome sequencing of the multicellular alga Astrephomene provides insights into convergent evolution of germ-soma differentiation.</title>
        <authorList>
            <person name="Yamashita S."/>
            <person name="Yamamoto K."/>
            <person name="Matsuzaki R."/>
            <person name="Suzuki S."/>
            <person name="Yamaguchi H."/>
            <person name="Hirooka S."/>
            <person name="Minakuchi Y."/>
            <person name="Miyagishima S."/>
            <person name="Kawachi M."/>
            <person name="Toyoda A."/>
            <person name="Nozaki H."/>
        </authorList>
    </citation>
    <scope>NUCLEOTIDE SEQUENCE [LARGE SCALE GENOMIC DNA]</scope>
    <source>
        <strain evidence="10 11">NIES-4017</strain>
    </source>
</reference>
<evidence type="ECO:0000256" key="1">
    <source>
        <dbReference type="ARBA" id="ARBA00004141"/>
    </source>
</evidence>
<evidence type="ECO:0000256" key="6">
    <source>
        <dbReference type="ARBA" id="ARBA00023136"/>
    </source>
</evidence>
<feature type="transmembrane region" description="Helical" evidence="9">
    <location>
        <begin position="279"/>
        <end position="303"/>
    </location>
</feature>
<keyword evidence="3 9" id="KW-0812">Transmembrane</keyword>
<dbReference type="Proteomes" id="UP001054857">
    <property type="component" value="Unassembled WGS sequence"/>
</dbReference>
<dbReference type="AlphaFoldDB" id="A0AAD3HK86"/>
<dbReference type="PANTHER" id="PTHR43448:SF2">
    <property type="entry name" value="PROTOHEME IX FARNESYLTRANSFERASE, MITOCHONDRIAL"/>
    <property type="match status" value="1"/>
</dbReference>
<feature type="non-terminal residue" evidence="10">
    <location>
        <position position="1"/>
    </location>
</feature>
<feature type="transmembrane region" description="Helical" evidence="9">
    <location>
        <begin position="324"/>
        <end position="347"/>
    </location>
</feature>
<feature type="transmembrane region" description="Helical" evidence="9">
    <location>
        <begin position="254"/>
        <end position="273"/>
    </location>
</feature>
<sequence>SEYWPCAFVCQLSPRRVRSLEDVSKREHLTPGHGLGARPSSDFWKMASGSQNHLKRLVTQLGWQLARGGVEGGMAVPGTLSGMRPCGLLGRRVLSTGAASCASAASRAGSEGAKAGSGLRRLIHDYKQLSKFKLSSLVVLTASAGFVAASGEDIDYAKMAWTCLGTLGAAAAANTLNQVYEVANDRLMSRTRNRPLPAGRMGRLHAVAFAAVCGAAGIWVLHDKTNDLTAALGAANILLYAAVYTPLKQITIANTWVGAVVGAIPPLMGWASAAGELDAGAIVLAAALFFWQMPHFLALAWMCKADYTAGGFRMLSMVDATGRRTALAALRHSIYIAPIGLLAVLSGFATEPFAWEAAALAAYLMYGSAQFARQPSQASARKLFKSSLLYLPVLLAALGAHRVPNNHAVDWNTLSSRVLDCLPVALRTELGRACGVVEDAAAQLSGTLVANRITCPSKAYGDSGEELQEQRQEGEGEQQEGDEQEQQQKQD</sequence>
<dbReference type="GO" id="GO:0005739">
    <property type="term" value="C:mitochondrion"/>
    <property type="evidence" value="ECO:0007669"/>
    <property type="project" value="TreeGrafter"/>
</dbReference>
<dbReference type="NCBIfam" id="TIGR01473">
    <property type="entry name" value="cyoE_ctaB"/>
    <property type="match status" value="1"/>
</dbReference>
<dbReference type="InterPro" id="IPR006369">
    <property type="entry name" value="Protohaem_IX_farnesylTrfase"/>
</dbReference>
<evidence type="ECO:0000256" key="8">
    <source>
        <dbReference type="SAM" id="MobiDB-lite"/>
    </source>
</evidence>
<keyword evidence="4 9" id="KW-1133">Transmembrane helix</keyword>
<evidence type="ECO:0000256" key="9">
    <source>
        <dbReference type="SAM" id="Phobius"/>
    </source>
</evidence>
<feature type="transmembrane region" description="Helical" evidence="9">
    <location>
        <begin position="129"/>
        <end position="147"/>
    </location>
</feature>
<dbReference type="FunFam" id="1.10.357.140:FF:000006">
    <property type="entry name" value="Protoheme IX farnesyltransferase, mitochondrial"/>
    <property type="match status" value="1"/>
</dbReference>
<feature type="transmembrane region" description="Helical" evidence="9">
    <location>
        <begin position="228"/>
        <end position="247"/>
    </location>
</feature>
<proteinExistence type="inferred from homology"/>
<feature type="region of interest" description="Disordered" evidence="8">
    <location>
        <begin position="457"/>
        <end position="491"/>
    </location>
</feature>
<feature type="transmembrane region" description="Helical" evidence="9">
    <location>
        <begin position="159"/>
        <end position="180"/>
    </location>
</feature>
<keyword evidence="5" id="KW-0350">Heme biosynthesis</keyword>
<dbReference type="GO" id="GO:0008495">
    <property type="term" value="F:protoheme IX farnesyltransferase activity"/>
    <property type="evidence" value="ECO:0007669"/>
    <property type="project" value="InterPro"/>
</dbReference>
<dbReference type="GO" id="GO:0016020">
    <property type="term" value="C:membrane"/>
    <property type="evidence" value="ECO:0007669"/>
    <property type="project" value="UniProtKB-SubCell"/>
</dbReference>
<comment type="subcellular location">
    <subcellularLocation>
        <location evidence="1">Membrane</location>
        <topology evidence="1">Multi-pass membrane protein</topology>
    </subcellularLocation>
</comment>
<feature type="transmembrane region" description="Helical" evidence="9">
    <location>
        <begin position="201"/>
        <end position="222"/>
    </location>
</feature>
<comment type="caution">
    <text evidence="10">The sequence shown here is derived from an EMBL/GenBank/DDBJ whole genome shotgun (WGS) entry which is preliminary data.</text>
</comment>
<evidence type="ECO:0000313" key="11">
    <source>
        <dbReference type="Proteomes" id="UP001054857"/>
    </source>
</evidence>
<keyword evidence="11" id="KW-1185">Reference proteome</keyword>
<protein>
    <recommendedName>
        <fullName evidence="7">Heme O synthase</fullName>
    </recommendedName>
</protein>
<organism evidence="10 11">
    <name type="scientific">Astrephomene gubernaculifera</name>
    <dbReference type="NCBI Taxonomy" id="47775"/>
    <lineage>
        <taxon>Eukaryota</taxon>
        <taxon>Viridiplantae</taxon>
        <taxon>Chlorophyta</taxon>
        <taxon>core chlorophytes</taxon>
        <taxon>Chlorophyceae</taxon>
        <taxon>CS clade</taxon>
        <taxon>Chlamydomonadales</taxon>
        <taxon>Astrephomenaceae</taxon>
        <taxon>Astrephomene</taxon>
    </lineage>
</organism>
<feature type="compositionally biased region" description="Acidic residues" evidence="8">
    <location>
        <begin position="475"/>
        <end position="485"/>
    </location>
</feature>
<dbReference type="Gene3D" id="1.10.357.140">
    <property type="entry name" value="UbiA prenyltransferase"/>
    <property type="match status" value="1"/>
</dbReference>
<accession>A0AAD3HK86</accession>
<dbReference type="HAMAP" id="MF_00154">
    <property type="entry name" value="CyoE_CtaB"/>
    <property type="match status" value="1"/>
</dbReference>
<dbReference type="EMBL" id="BMAR01000006">
    <property type="protein sequence ID" value="GFR43671.1"/>
    <property type="molecule type" value="Genomic_DNA"/>
</dbReference>
<evidence type="ECO:0000313" key="10">
    <source>
        <dbReference type="EMBL" id="GFR43671.1"/>
    </source>
</evidence>
<evidence type="ECO:0000256" key="3">
    <source>
        <dbReference type="ARBA" id="ARBA00022692"/>
    </source>
</evidence>
<dbReference type="InterPro" id="IPR044878">
    <property type="entry name" value="UbiA_sf"/>
</dbReference>
<dbReference type="PANTHER" id="PTHR43448">
    <property type="entry name" value="PROTOHEME IX FARNESYLTRANSFERASE, MITOCHONDRIAL"/>
    <property type="match status" value="1"/>
</dbReference>
<dbReference type="InterPro" id="IPR000537">
    <property type="entry name" value="UbiA_prenyltransferase"/>
</dbReference>
<evidence type="ECO:0000256" key="5">
    <source>
        <dbReference type="ARBA" id="ARBA00023133"/>
    </source>
</evidence>
<keyword evidence="6 9" id="KW-0472">Membrane</keyword>
<dbReference type="GO" id="GO:0006784">
    <property type="term" value="P:heme A biosynthetic process"/>
    <property type="evidence" value="ECO:0007669"/>
    <property type="project" value="TreeGrafter"/>
</dbReference>
<keyword evidence="2" id="KW-0808">Transferase</keyword>
<name>A0AAD3HK86_9CHLO</name>
<gene>
    <name evidence="10" type="ORF">Agub_g4779</name>
</gene>
<dbReference type="Pfam" id="PF01040">
    <property type="entry name" value="UbiA"/>
    <property type="match status" value="1"/>
</dbReference>
<evidence type="ECO:0000256" key="7">
    <source>
        <dbReference type="ARBA" id="ARBA00030253"/>
    </source>
</evidence>
<dbReference type="CDD" id="cd13957">
    <property type="entry name" value="PT_UbiA_Cox10"/>
    <property type="match status" value="1"/>
</dbReference>
<evidence type="ECO:0000256" key="4">
    <source>
        <dbReference type="ARBA" id="ARBA00022989"/>
    </source>
</evidence>
<evidence type="ECO:0000256" key="2">
    <source>
        <dbReference type="ARBA" id="ARBA00022679"/>
    </source>
</evidence>